<evidence type="ECO:0000256" key="1">
    <source>
        <dbReference type="SAM" id="MobiDB-lite"/>
    </source>
</evidence>
<dbReference type="eggNOG" id="ENOG502R4NE">
    <property type="taxonomic scope" value="Eukaryota"/>
</dbReference>
<keyword evidence="2" id="KW-1133">Transmembrane helix</keyword>
<evidence type="ECO:0000313" key="4">
    <source>
        <dbReference type="Proteomes" id="UP000032180"/>
    </source>
</evidence>
<dbReference type="HOGENOM" id="CLU_178812_0_0_1"/>
<proteinExistence type="predicted"/>
<organism evidence="3 4">
    <name type="scientific">Leersia perrieri</name>
    <dbReference type="NCBI Taxonomy" id="77586"/>
    <lineage>
        <taxon>Eukaryota</taxon>
        <taxon>Viridiplantae</taxon>
        <taxon>Streptophyta</taxon>
        <taxon>Embryophyta</taxon>
        <taxon>Tracheophyta</taxon>
        <taxon>Spermatophyta</taxon>
        <taxon>Magnoliopsida</taxon>
        <taxon>Liliopsida</taxon>
        <taxon>Poales</taxon>
        <taxon>Poaceae</taxon>
        <taxon>BOP clade</taxon>
        <taxon>Oryzoideae</taxon>
        <taxon>Oryzeae</taxon>
        <taxon>Oryzinae</taxon>
        <taxon>Leersia</taxon>
    </lineage>
</organism>
<evidence type="ECO:0000256" key="2">
    <source>
        <dbReference type="SAM" id="Phobius"/>
    </source>
</evidence>
<keyword evidence="2" id="KW-0472">Membrane</keyword>
<feature type="transmembrane region" description="Helical" evidence="2">
    <location>
        <begin position="41"/>
        <end position="58"/>
    </location>
</feature>
<dbReference type="Gramene" id="LPERR02G28090.1">
    <property type="protein sequence ID" value="LPERR02G28090.1"/>
    <property type="gene ID" value="LPERR02G28090"/>
</dbReference>
<dbReference type="Proteomes" id="UP000032180">
    <property type="component" value="Chromosome 2"/>
</dbReference>
<keyword evidence="4" id="KW-1185">Reference proteome</keyword>
<name>A0A0D9VLL4_9ORYZ</name>
<reference evidence="4" key="2">
    <citation type="submission" date="2013-12" db="EMBL/GenBank/DDBJ databases">
        <authorList>
            <person name="Yu Y."/>
            <person name="Lee S."/>
            <person name="de Baynast K."/>
            <person name="Wissotski M."/>
            <person name="Liu L."/>
            <person name="Talag J."/>
            <person name="Goicoechea J."/>
            <person name="Angelova A."/>
            <person name="Jetty R."/>
            <person name="Kudrna D."/>
            <person name="Golser W."/>
            <person name="Rivera L."/>
            <person name="Zhang J."/>
            <person name="Wing R."/>
        </authorList>
    </citation>
    <scope>NUCLEOTIDE SEQUENCE</scope>
</reference>
<dbReference type="AlphaFoldDB" id="A0A0D9VLL4"/>
<dbReference type="EnsemblPlants" id="LPERR02G28090.1">
    <property type="protein sequence ID" value="LPERR02G28090.1"/>
    <property type="gene ID" value="LPERR02G28090"/>
</dbReference>
<accession>A0A0D9VLL4</accession>
<evidence type="ECO:0000313" key="3">
    <source>
        <dbReference type="EnsemblPlants" id="LPERR02G28090.1"/>
    </source>
</evidence>
<feature type="region of interest" description="Disordered" evidence="1">
    <location>
        <begin position="1"/>
        <end position="27"/>
    </location>
</feature>
<reference evidence="3 4" key="1">
    <citation type="submission" date="2012-08" db="EMBL/GenBank/DDBJ databases">
        <title>Oryza genome evolution.</title>
        <authorList>
            <person name="Wing R.A."/>
        </authorList>
    </citation>
    <scope>NUCLEOTIDE SEQUENCE</scope>
</reference>
<sequence>MARNDGSGVAGREVPGAGAERAREPAVADVRRRGQPMLRHYAFQLMLLGATAIIGAPVSLSRLFLALVIWLVGCLSLFMAWP</sequence>
<reference evidence="3" key="3">
    <citation type="submission" date="2015-04" db="UniProtKB">
        <authorList>
            <consortium name="EnsemblPlants"/>
        </authorList>
    </citation>
    <scope>IDENTIFICATION</scope>
</reference>
<protein>
    <submittedName>
        <fullName evidence="3">Uncharacterized protein</fullName>
    </submittedName>
</protein>
<keyword evidence="2" id="KW-0812">Transmembrane</keyword>
<feature type="transmembrane region" description="Helical" evidence="2">
    <location>
        <begin position="64"/>
        <end position="81"/>
    </location>
</feature>